<dbReference type="SUPFAM" id="SSF51412">
    <property type="entry name" value="Inosine monophosphate dehydrogenase (IMPDH)"/>
    <property type="match status" value="1"/>
</dbReference>
<dbReference type="InterPro" id="IPR013785">
    <property type="entry name" value="Aldolase_TIM"/>
</dbReference>
<sequence length="328" mass="35189">MCIIMIKTKVTEMLGCKYPIITGTMANITNPEFVAACSNAGACAVLASANYQTPEELREAIKKTQSLTNQSFAVNINLFPALMPQDKLEDYVDTTLDEGVKIIETSGHKAPEHLVPKFKEGGATWIHKCAGVRYAIKGASLGADIITVVGYENGGATGTLDIGTLVMTPSVVDALNVPVIAGGGISDGRAVAAILALGAEGVIMGTRMMATKECPIHDNLKQALIQAKETDTSLVMRSIRNTHRVWRNKAAEAIIEMESQKASLQEIVQVASGQNALKMYKEGDLDVGMVSCGQGVGLVKDIPTVKELLDRIMKETEEVIQKLKERSQ</sequence>
<dbReference type="EMBL" id="LAZR01000760">
    <property type="protein sequence ID" value="KKN58496.1"/>
    <property type="molecule type" value="Genomic_DNA"/>
</dbReference>
<gene>
    <name evidence="4" type="ORF">LCGC14_0551700</name>
</gene>
<protein>
    <submittedName>
        <fullName evidence="4">Uncharacterized protein</fullName>
    </submittedName>
</protein>
<reference evidence="4" key="1">
    <citation type="journal article" date="2015" name="Nature">
        <title>Complex archaea that bridge the gap between prokaryotes and eukaryotes.</title>
        <authorList>
            <person name="Spang A."/>
            <person name="Saw J.H."/>
            <person name="Jorgensen S.L."/>
            <person name="Zaremba-Niedzwiedzka K."/>
            <person name="Martijn J."/>
            <person name="Lind A.E."/>
            <person name="van Eijk R."/>
            <person name="Schleper C."/>
            <person name="Guy L."/>
            <person name="Ettema T.J."/>
        </authorList>
    </citation>
    <scope>NUCLEOTIDE SEQUENCE</scope>
</reference>
<dbReference type="CDD" id="cd04730">
    <property type="entry name" value="NPD_like"/>
    <property type="match status" value="1"/>
</dbReference>
<name>A0A0F9UB46_9ZZZZ</name>
<comment type="caution">
    <text evidence="4">The sequence shown here is derived from an EMBL/GenBank/DDBJ whole genome shotgun (WGS) entry which is preliminary data.</text>
</comment>
<evidence type="ECO:0000256" key="2">
    <source>
        <dbReference type="ARBA" id="ARBA00022643"/>
    </source>
</evidence>
<evidence type="ECO:0000313" key="4">
    <source>
        <dbReference type="EMBL" id="KKN58496.1"/>
    </source>
</evidence>
<dbReference type="GO" id="GO:0018580">
    <property type="term" value="F:nitronate monooxygenase activity"/>
    <property type="evidence" value="ECO:0007669"/>
    <property type="project" value="InterPro"/>
</dbReference>
<dbReference type="AlphaFoldDB" id="A0A0F9UB46"/>
<keyword evidence="2" id="KW-0288">FMN</keyword>
<evidence type="ECO:0000256" key="1">
    <source>
        <dbReference type="ARBA" id="ARBA00022630"/>
    </source>
</evidence>
<keyword evidence="1" id="KW-0285">Flavoprotein</keyword>
<keyword evidence="3" id="KW-0560">Oxidoreductase</keyword>
<dbReference type="InterPro" id="IPR004136">
    <property type="entry name" value="NMO"/>
</dbReference>
<evidence type="ECO:0000256" key="3">
    <source>
        <dbReference type="ARBA" id="ARBA00023002"/>
    </source>
</evidence>
<dbReference type="Gene3D" id="3.20.20.70">
    <property type="entry name" value="Aldolase class I"/>
    <property type="match status" value="1"/>
</dbReference>
<organism evidence="4">
    <name type="scientific">marine sediment metagenome</name>
    <dbReference type="NCBI Taxonomy" id="412755"/>
    <lineage>
        <taxon>unclassified sequences</taxon>
        <taxon>metagenomes</taxon>
        <taxon>ecological metagenomes</taxon>
    </lineage>
</organism>
<dbReference type="PANTHER" id="PTHR32332">
    <property type="entry name" value="2-NITROPROPANE DIOXYGENASE"/>
    <property type="match status" value="1"/>
</dbReference>
<dbReference type="Pfam" id="PF03060">
    <property type="entry name" value="NMO"/>
    <property type="match status" value="1"/>
</dbReference>
<dbReference type="PANTHER" id="PTHR32332:SF20">
    <property type="entry name" value="2-NITROPROPANE DIOXYGENASE-LIKE PROTEIN"/>
    <property type="match status" value="1"/>
</dbReference>
<proteinExistence type="predicted"/>
<accession>A0A0F9UB46</accession>